<gene>
    <name evidence="12" type="ORF">AB0L16_33030</name>
</gene>
<evidence type="ECO:0000256" key="10">
    <source>
        <dbReference type="SAM" id="Phobius"/>
    </source>
</evidence>
<keyword evidence="6 10" id="KW-0812">Transmembrane</keyword>
<keyword evidence="7 10" id="KW-1133">Transmembrane helix</keyword>
<evidence type="ECO:0000256" key="9">
    <source>
        <dbReference type="SAM" id="MobiDB-lite"/>
    </source>
</evidence>
<reference evidence="12 13" key="1">
    <citation type="submission" date="2024-06" db="EMBL/GenBank/DDBJ databases">
        <title>The Natural Products Discovery Center: Release of the First 8490 Sequenced Strains for Exploring Actinobacteria Biosynthetic Diversity.</title>
        <authorList>
            <person name="Kalkreuter E."/>
            <person name="Kautsar S.A."/>
            <person name="Yang D."/>
            <person name="Bader C.D."/>
            <person name="Teijaro C.N."/>
            <person name="Fluegel L."/>
            <person name="Davis C.M."/>
            <person name="Simpson J.R."/>
            <person name="Lauterbach L."/>
            <person name="Steele A.D."/>
            <person name="Gui C."/>
            <person name="Meng S."/>
            <person name="Li G."/>
            <person name="Viehrig K."/>
            <person name="Ye F."/>
            <person name="Su P."/>
            <person name="Kiefer A.F."/>
            <person name="Nichols A."/>
            <person name="Cepeda A.J."/>
            <person name="Yan W."/>
            <person name="Fan B."/>
            <person name="Jiang Y."/>
            <person name="Adhikari A."/>
            <person name="Zheng C.-J."/>
            <person name="Schuster L."/>
            <person name="Cowan T.M."/>
            <person name="Smanski M.J."/>
            <person name="Chevrette M.G."/>
            <person name="De Carvalho L.P.S."/>
            <person name="Shen B."/>
        </authorList>
    </citation>
    <scope>NUCLEOTIDE SEQUENCE [LARGE SCALE GENOMIC DNA]</scope>
    <source>
        <strain evidence="12 13">NPDC052347</strain>
    </source>
</reference>
<keyword evidence="13" id="KW-1185">Reference proteome</keyword>
<sequence>MSTASAAEKQGFGKNAMAVAQRIGRSLMLPVAVLPAAALLVRLGQDDMLGKPALGHVLNKIASFMAAGGGALLDNMPLLFAVGVAIGYAKKSDGSTALAAVAGYLVFSKVLGTFTDSSLPKVAKVVNGKIVMTAAPADAKVLGGIVVGLVVALLYQRFYRTKLPEWLGFFGGRRLVPILSSFAGLLLGIVFGYIWPVLGSGLHNFGQWLVGSGAVGAGIFGVANRGLIAIGMHHLLNSFPWFQAGDFTKPDGTVVHGDIARFLNGDPHAGQFMTGFFPIMMFALPAACLAIVHCARPENRKVVGGMMFSLALTSFVTGVTEPIEFTFMFIAPVLYAMHAVLTGVSMALTWALGMKDGFGFSAGAIDFLLNWGKASKPLLLVLVGLCFAAIYYVVFRFAILKFDLKTPGREVEGEELAAVDAPVKSAPAKTAPVKEVAVKAEAKTPVKAGATATATPAKAGAGAGRPAGSRPKGNGGKSRNKKRR</sequence>
<comment type="subcellular location">
    <subcellularLocation>
        <location evidence="1">Cell membrane</location>
        <topology evidence="1">Multi-pass membrane protein</topology>
    </subcellularLocation>
</comment>
<keyword evidence="5" id="KW-0598">Phosphotransferase system</keyword>
<evidence type="ECO:0000256" key="2">
    <source>
        <dbReference type="ARBA" id="ARBA00022448"/>
    </source>
</evidence>
<feature type="transmembrane region" description="Helical" evidence="10">
    <location>
        <begin position="134"/>
        <end position="155"/>
    </location>
</feature>
<dbReference type="Proteomes" id="UP001552594">
    <property type="component" value="Unassembled WGS sequence"/>
</dbReference>
<evidence type="ECO:0000256" key="8">
    <source>
        <dbReference type="ARBA" id="ARBA00023136"/>
    </source>
</evidence>
<accession>A0ABV3K7S9</accession>
<feature type="compositionally biased region" description="Low complexity" evidence="9">
    <location>
        <begin position="445"/>
        <end position="472"/>
    </location>
</feature>
<feature type="transmembrane region" description="Helical" evidence="10">
    <location>
        <begin position="302"/>
        <end position="319"/>
    </location>
</feature>
<dbReference type="EMBL" id="JBFAUK010000054">
    <property type="protein sequence ID" value="MEV5511187.1"/>
    <property type="molecule type" value="Genomic_DNA"/>
</dbReference>
<feature type="transmembrane region" description="Helical" evidence="10">
    <location>
        <begin position="96"/>
        <end position="114"/>
    </location>
</feature>
<evidence type="ECO:0000256" key="7">
    <source>
        <dbReference type="ARBA" id="ARBA00022989"/>
    </source>
</evidence>
<evidence type="ECO:0000259" key="11">
    <source>
        <dbReference type="PROSITE" id="PS51103"/>
    </source>
</evidence>
<evidence type="ECO:0000256" key="3">
    <source>
        <dbReference type="ARBA" id="ARBA00022475"/>
    </source>
</evidence>
<feature type="transmembrane region" description="Helical" evidence="10">
    <location>
        <begin position="64"/>
        <end position="89"/>
    </location>
</feature>
<dbReference type="InterPro" id="IPR013013">
    <property type="entry name" value="PTS_EIIC_1"/>
</dbReference>
<dbReference type="InterPro" id="IPR003352">
    <property type="entry name" value="PTS_EIIC"/>
</dbReference>
<evidence type="ECO:0000256" key="4">
    <source>
        <dbReference type="ARBA" id="ARBA00022597"/>
    </source>
</evidence>
<dbReference type="PANTHER" id="PTHR30009:SF4">
    <property type="entry name" value="PTS SYSTEM N-ACETYLGLUCOSAMINE-SPECIFIC EIICBA COMPONENT"/>
    <property type="match status" value="1"/>
</dbReference>
<keyword evidence="8 10" id="KW-0472">Membrane</keyword>
<feature type="transmembrane region" description="Helical" evidence="10">
    <location>
        <begin position="27"/>
        <end position="44"/>
    </location>
</feature>
<feature type="transmembrane region" description="Helical" evidence="10">
    <location>
        <begin position="175"/>
        <end position="195"/>
    </location>
</feature>
<evidence type="ECO:0000256" key="6">
    <source>
        <dbReference type="ARBA" id="ARBA00022692"/>
    </source>
</evidence>
<feature type="transmembrane region" description="Helical" evidence="10">
    <location>
        <begin position="378"/>
        <end position="399"/>
    </location>
</feature>
<comment type="caution">
    <text evidence="12">The sequence shown here is derived from an EMBL/GenBank/DDBJ whole genome shotgun (WGS) entry which is preliminary data.</text>
</comment>
<protein>
    <submittedName>
        <fullName evidence="12">PTS transporter subunit EIIC</fullName>
    </submittedName>
</protein>
<keyword evidence="3" id="KW-1003">Cell membrane</keyword>
<dbReference type="Pfam" id="PF02378">
    <property type="entry name" value="PTS_EIIC"/>
    <property type="match status" value="1"/>
</dbReference>
<dbReference type="PANTHER" id="PTHR30009">
    <property type="entry name" value="CYTOCHROME C-TYPE SYNTHESIS PROTEIN AND PTS TRANSMEMBRANE COMPONENT"/>
    <property type="match status" value="1"/>
</dbReference>
<proteinExistence type="predicted"/>
<evidence type="ECO:0000256" key="5">
    <source>
        <dbReference type="ARBA" id="ARBA00022683"/>
    </source>
</evidence>
<feature type="region of interest" description="Disordered" evidence="9">
    <location>
        <begin position="440"/>
        <end position="484"/>
    </location>
</feature>
<evidence type="ECO:0000256" key="1">
    <source>
        <dbReference type="ARBA" id="ARBA00004651"/>
    </source>
</evidence>
<feature type="domain" description="PTS EIIC type-1" evidence="11">
    <location>
        <begin position="14"/>
        <end position="411"/>
    </location>
</feature>
<keyword evidence="2" id="KW-0813">Transport</keyword>
<dbReference type="PROSITE" id="PS51103">
    <property type="entry name" value="PTS_EIIC_TYPE_1"/>
    <property type="match status" value="1"/>
</dbReference>
<dbReference type="InterPro" id="IPR050429">
    <property type="entry name" value="PTS_Glucose_EIICBA"/>
</dbReference>
<feature type="transmembrane region" description="Helical" evidence="10">
    <location>
        <begin position="272"/>
        <end position="295"/>
    </location>
</feature>
<feature type="transmembrane region" description="Helical" evidence="10">
    <location>
        <begin position="325"/>
        <end position="350"/>
    </location>
</feature>
<dbReference type="RefSeq" id="WP_241561275.1">
    <property type="nucleotide sequence ID" value="NZ_JBFAUK010000054.1"/>
</dbReference>
<organism evidence="12 13">
    <name type="scientific">Streptomyces orinoci</name>
    <name type="common">Streptoverticillium orinoci</name>
    <dbReference type="NCBI Taxonomy" id="67339"/>
    <lineage>
        <taxon>Bacteria</taxon>
        <taxon>Bacillati</taxon>
        <taxon>Actinomycetota</taxon>
        <taxon>Actinomycetes</taxon>
        <taxon>Kitasatosporales</taxon>
        <taxon>Streptomycetaceae</taxon>
        <taxon>Streptomyces</taxon>
    </lineage>
</organism>
<name>A0ABV3K7S9_STRON</name>
<evidence type="ECO:0000313" key="12">
    <source>
        <dbReference type="EMBL" id="MEV5511187.1"/>
    </source>
</evidence>
<evidence type="ECO:0000313" key="13">
    <source>
        <dbReference type="Proteomes" id="UP001552594"/>
    </source>
</evidence>
<keyword evidence="4" id="KW-0762">Sugar transport</keyword>